<dbReference type="HOGENOM" id="CLU_302615_0_0_2"/>
<dbReference type="EMBL" id="CP001719">
    <property type="protein sequence ID" value="ADC47237.1"/>
    <property type="molecule type" value="Genomic_DNA"/>
</dbReference>
<dbReference type="InterPro" id="IPR013783">
    <property type="entry name" value="Ig-like_fold"/>
</dbReference>
<name>D3E3X6_METRM</name>
<dbReference type="Gene3D" id="2.60.40.10">
    <property type="entry name" value="Immunoglobulins"/>
    <property type="match status" value="1"/>
</dbReference>
<dbReference type="InterPro" id="IPR040528">
    <property type="entry name" value="Lectin-like"/>
</dbReference>
<dbReference type="InterPro" id="IPR000668">
    <property type="entry name" value="Peptidase_C1A_C"/>
</dbReference>
<dbReference type="InterPro" id="IPR038765">
    <property type="entry name" value="Papain-like_cys_pep_sf"/>
</dbReference>
<dbReference type="PATRIC" id="fig|634498.28.peg.1393"/>
<accession>D3E3X6</accession>
<dbReference type="SUPFAM" id="SSF49464">
    <property type="entry name" value="Carboxypeptidase regulatory domain-like"/>
    <property type="match status" value="1"/>
</dbReference>
<proteinExistence type="inferred from homology"/>
<dbReference type="CDD" id="cd02619">
    <property type="entry name" value="Peptidase_C1"/>
    <property type="match status" value="1"/>
</dbReference>
<dbReference type="Pfam" id="PF00112">
    <property type="entry name" value="Peptidase_C1"/>
    <property type="match status" value="1"/>
</dbReference>
<evidence type="ECO:0000259" key="2">
    <source>
        <dbReference type="SMART" id="SM00645"/>
    </source>
</evidence>
<dbReference type="InterPro" id="IPR008969">
    <property type="entry name" value="CarboxyPept-like_regulatory"/>
</dbReference>
<evidence type="ECO:0000313" key="3">
    <source>
        <dbReference type="EMBL" id="ADC47237.1"/>
    </source>
</evidence>
<reference evidence="3 4" key="1">
    <citation type="journal article" date="2010" name="PLoS ONE">
        <title>The genome sequence of the rumen methanogen Methanobrevibacter ruminantium reveals new possibilities for controlling ruminant methane emissions.</title>
        <authorList>
            <person name="Leahy S.C."/>
            <person name="Kelly W.J."/>
            <person name="Altermann E."/>
            <person name="Ronimus R.S."/>
            <person name="Yeoman C.J."/>
            <person name="Pacheco D.M."/>
            <person name="Li D."/>
            <person name="Kong Z."/>
            <person name="McTavish S."/>
            <person name="Sang C."/>
            <person name="Lambie S.C."/>
            <person name="Janssen P.H."/>
            <person name="Dey D."/>
            <person name="Attwood G.T."/>
        </authorList>
    </citation>
    <scope>NUCLEOTIDE SEQUENCE [LARGE SCALE GENOMIC DNA]</scope>
    <source>
        <strain evidence="4">ATCC 35063 / DSM 1093 / JCM 13430 / OCM 146 / M1</strain>
    </source>
</reference>
<dbReference type="SMART" id="SM00645">
    <property type="entry name" value="Pept_C1"/>
    <property type="match status" value="1"/>
</dbReference>
<dbReference type="AlphaFoldDB" id="D3E3X6"/>
<dbReference type="eggNOG" id="arCOG03607">
    <property type="taxonomic scope" value="Archaea"/>
</dbReference>
<dbReference type="STRING" id="634498.mru_1387"/>
<comment type="similarity">
    <text evidence="1">Belongs to the peptidase C1 family.</text>
</comment>
<evidence type="ECO:0000313" key="4">
    <source>
        <dbReference type="Proteomes" id="UP000008680"/>
    </source>
</evidence>
<dbReference type="GO" id="GO:0006508">
    <property type="term" value="P:proteolysis"/>
    <property type="evidence" value="ECO:0007669"/>
    <property type="project" value="UniProtKB-KW"/>
</dbReference>
<organism evidence="3 4">
    <name type="scientific">Methanobrevibacter ruminantium (strain ATCC 35063 / DSM 1093 / JCM 13430 / OCM 146 / M1)</name>
    <name type="common">Methanobacterium ruminantium</name>
    <dbReference type="NCBI Taxonomy" id="634498"/>
    <lineage>
        <taxon>Archaea</taxon>
        <taxon>Methanobacteriati</taxon>
        <taxon>Methanobacteriota</taxon>
        <taxon>Methanomada group</taxon>
        <taxon>Methanobacteria</taxon>
        <taxon>Methanobacteriales</taxon>
        <taxon>Methanobacteriaceae</taxon>
        <taxon>Methanobrevibacter</taxon>
    </lineage>
</organism>
<protein>
    <submittedName>
        <fullName evidence="3">Adhesin-like protein with cysteine protease domain</fullName>
    </submittedName>
</protein>
<dbReference type="Gene3D" id="3.90.70.10">
    <property type="entry name" value="Cysteine proteinases"/>
    <property type="match status" value="1"/>
</dbReference>
<gene>
    <name evidence="3" type="ordered locus">mru_1387</name>
</gene>
<dbReference type="Pfam" id="PF18560">
    <property type="entry name" value="Lectin_like"/>
    <property type="match status" value="1"/>
</dbReference>
<sequence>MKRNIYFIILLVTLFLISMSVVSAANDADVSYIDDEIVSDEYLELSDSEMGISDIDYDDIESDMLENEIKENGLSDNNDVLKSNLPENEFKESNYNEYYEDIMNSNSQKYGEFINFLINNKSFEFRENSLSEDGYFLYATKNYTLRLWDGVNYTILKDDYYFASTAEKSGYFVNESFYDDIIYYHEYNYYLDEEFLGWLMWNANYKKVFVSGSIEDKVDISSVVNPEKGGSPKSGNLPSSYDLRDYGFVTPVKDQGNTANCWAFATMAALESHLLKTENTSYTLSPQWDFSENNLKNVMSSLGRNGTDKLVNSGGNMLMSLAYLIRWSGPINESDDPYNSNYTNISEDVYPLKHVQGVKFIPNRQNYLDNDYIKESVLENGAVYISMYWDSFFEKNDAYYFYNGSGYNFNSNYMHAVTIVGWDDNYPKNNFLIQSEGMGNGAFIIKNSWGTNAGNNGYYYVSYYDQMLGFDNTYAGFAFTNVENVTNYDYNYNYNPLGFTNVFPVNSTSAKFANQWAALKSGTLKSFGLYVVSPSICTANLIVNGISIGNTTSYLSSAGFHTILFNQAAYVNVGQTFRVEITLQHIGSSHTYIPLEERIENYSNVVSGYNQSFLWLRKNGVDQWVDLKTEVDNANICLHVYTECIEGLLETHVRSNNLVTYFNTSSLNATLVDGSGNPIANKLIYFKLLNVTYNRTTDSNGKVSLPIHLNPGSYKFLISFLGDSIYHKSNRLVNVKVNKMHTNINQNVSTVHQGEYLGLILKDSNGKALSGQKVAFCLLSVTYNRTTDSAGKAKLLIRLNPRKYTFTLKFFGTAGYYACNKTFNLTVLSAKSGQSYEMGIDDYDGKNIDENIIINNETFESSDVVNNDIMYMYNDTQYYNIINEDKGYYNNHSNDINFELLDNDQNYIYSDLNLLELLNNDQNDICFDLNLLEYIDFDKTDYYNDNLYNLEHYYMKDSLTENEDLYICENKLNIHDLNQIKIGGI</sequence>
<evidence type="ECO:0000256" key="1">
    <source>
        <dbReference type="ARBA" id="ARBA00008455"/>
    </source>
</evidence>
<dbReference type="KEGG" id="mru:mru_1387"/>
<feature type="domain" description="Peptidase C1A papain C-terminal" evidence="2">
    <location>
        <begin position="237"/>
        <end position="479"/>
    </location>
</feature>
<dbReference type="GO" id="GO:0008234">
    <property type="term" value="F:cysteine-type peptidase activity"/>
    <property type="evidence" value="ECO:0007669"/>
    <property type="project" value="InterPro"/>
</dbReference>
<keyword evidence="4" id="KW-1185">Reference proteome</keyword>
<dbReference type="SUPFAM" id="SSF54001">
    <property type="entry name" value="Cysteine proteinases"/>
    <property type="match status" value="1"/>
</dbReference>
<dbReference type="Proteomes" id="UP000008680">
    <property type="component" value="Chromosome"/>
</dbReference>
<dbReference type="PANTHER" id="PTHR12411">
    <property type="entry name" value="CYSTEINE PROTEASE FAMILY C1-RELATED"/>
    <property type="match status" value="1"/>
</dbReference>
<dbReference type="InterPro" id="IPR013128">
    <property type="entry name" value="Peptidase_C1A"/>
</dbReference>